<proteinExistence type="predicted"/>
<evidence type="ECO:0000313" key="3">
    <source>
        <dbReference type="Proteomes" id="UP000250321"/>
    </source>
</evidence>
<dbReference type="Proteomes" id="UP000250321">
    <property type="component" value="Unassembled WGS sequence"/>
</dbReference>
<reference evidence="2 3" key="1">
    <citation type="submission" date="2018-02" db="EMBL/GenBank/DDBJ databases">
        <title>Draft genome of wild Prunus yedoensis var. nudiflora.</title>
        <authorList>
            <person name="Baek S."/>
            <person name="Kim J.-H."/>
            <person name="Choi K."/>
            <person name="Kim G.-B."/>
            <person name="Cho A."/>
            <person name="Jang H."/>
            <person name="Shin C.-H."/>
            <person name="Yu H.-J."/>
            <person name="Mun J.-H."/>
        </authorList>
    </citation>
    <scope>NUCLEOTIDE SEQUENCE [LARGE SCALE GENOMIC DNA]</scope>
    <source>
        <strain evidence="3">cv. Jeju island</strain>
        <tissue evidence="2">Leaf</tissue>
    </source>
</reference>
<organism evidence="2 3">
    <name type="scientific">Prunus yedoensis var. nudiflora</name>
    <dbReference type="NCBI Taxonomy" id="2094558"/>
    <lineage>
        <taxon>Eukaryota</taxon>
        <taxon>Viridiplantae</taxon>
        <taxon>Streptophyta</taxon>
        <taxon>Embryophyta</taxon>
        <taxon>Tracheophyta</taxon>
        <taxon>Spermatophyta</taxon>
        <taxon>Magnoliopsida</taxon>
        <taxon>eudicotyledons</taxon>
        <taxon>Gunneridae</taxon>
        <taxon>Pentapetalae</taxon>
        <taxon>rosids</taxon>
        <taxon>fabids</taxon>
        <taxon>Rosales</taxon>
        <taxon>Rosaceae</taxon>
        <taxon>Amygdaloideae</taxon>
        <taxon>Amygdaleae</taxon>
        <taxon>Prunus</taxon>
    </lineage>
</organism>
<gene>
    <name evidence="2" type="ORF">Pyn_21026</name>
</gene>
<accession>A0A314ZMD8</accession>
<keyword evidence="3" id="KW-1185">Reference proteome</keyword>
<comment type="caution">
    <text evidence="2">The sequence shown here is derived from an EMBL/GenBank/DDBJ whole genome shotgun (WGS) entry which is preliminary data.</text>
</comment>
<name>A0A314ZMD8_PRUYE</name>
<dbReference type="EMBL" id="PJQY01000020">
    <property type="protein sequence ID" value="PQQ21115.1"/>
    <property type="molecule type" value="Genomic_DNA"/>
</dbReference>
<feature type="region of interest" description="Disordered" evidence="1">
    <location>
        <begin position="1"/>
        <end position="36"/>
    </location>
</feature>
<dbReference type="AlphaFoldDB" id="A0A314ZMD8"/>
<evidence type="ECO:0000256" key="1">
    <source>
        <dbReference type="SAM" id="MobiDB-lite"/>
    </source>
</evidence>
<feature type="compositionally biased region" description="Low complexity" evidence="1">
    <location>
        <begin position="1"/>
        <end position="27"/>
    </location>
</feature>
<sequence>MGPTSSHPSSTATLLSSPSSPASISPALPAPTPALPDLQRIPLLQSLSAAATVHFSTSPESEP</sequence>
<evidence type="ECO:0000313" key="2">
    <source>
        <dbReference type="EMBL" id="PQQ21115.1"/>
    </source>
</evidence>
<protein>
    <submittedName>
        <fullName evidence="2">Uncharacterized protein</fullName>
    </submittedName>
</protein>